<organism evidence="1">
    <name type="scientific">marine sediment metagenome</name>
    <dbReference type="NCBI Taxonomy" id="412755"/>
    <lineage>
        <taxon>unclassified sequences</taxon>
        <taxon>metagenomes</taxon>
        <taxon>ecological metagenomes</taxon>
    </lineage>
</organism>
<proteinExistence type="predicted"/>
<accession>A0A0F8VWM9</accession>
<sequence length="216" mass="24423">MLMLGVSVLTTQNTMLIDTHEPDNIERLISQSLRTSRGPLNASGLSDYGWHTYLASLEQCERKQVPEIIGALPETEYQIGNQLATAPDSLINQYLIVEGIAQAIPEGIQTWKMHDNDRYYRKSTRFKLSMPAYEAYLIGLSRAGIVVIKTESWQDTAITLVALEKSAQYEGNTFHRHLKIRPSFRPDPYVEQLMGIKDIGPETAVQLIKVFGTPWK</sequence>
<comment type="caution">
    <text evidence="1">The sequence shown here is derived from an EMBL/GenBank/DDBJ whole genome shotgun (WGS) entry which is preliminary data.</text>
</comment>
<reference evidence="1" key="1">
    <citation type="journal article" date="2015" name="Nature">
        <title>Complex archaea that bridge the gap between prokaryotes and eukaryotes.</title>
        <authorList>
            <person name="Spang A."/>
            <person name="Saw J.H."/>
            <person name="Jorgensen S.L."/>
            <person name="Zaremba-Niedzwiedzka K."/>
            <person name="Martijn J."/>
            <person name="Lind A.E."/>
            <person name="van Eijk R."/>
            <person name="Schleper C."/>
            <person name="Guy L."/>
            <person name="Ettema T.J."/>
        </authorList>
    </citation>
    <scope>NUCLEOTIDE SEQUENCE</scope>
</reference>
<evidence type="ECO:0008006" key="2">
    <source>
        <dbReference type="Google" id="ProtNLM"/>
    </source>
</evidence>
<feature type="non-terminal residue" evidence="1">
    <location>
        <position position="216"/>
    </location>
</feature>
<gene>
    <name evidence="1" type="ORF">LCGC14_3141390</name>
</gene>
<protein>
    <recommendedName>
        <fullName evidence="2">Helix-hairpin-helix DNA-binding motif class 1 domain-containing protein</fullName>
    </recommendedName>
</protein>
<evidence type="ECO:0000313" key="1">
    <source>
        <dbReference type="EMBL" id="KKK48808.1"/>
    </source>
</evidence>
<dbReference type="AlphaFoldDB" id="A0A0F8VWM9"/>
<dbReference type="EMBL" id="LAZR01068882">
    <property type="protein sequence ID" value="KKK48808.1"/>
    <property type="molecule type" value="Genomic_DNA"/>
</dbReference>
<name>A0A0F8VWM9_9ZZZZ</name>